<dbReference type="Proteomes" id="UP001500466">
    <property type="component" value="Unassembled WGS sequence"/>
</dbReference>
<keyword evidence="2" id="KW-1133">Transmembrane helix</keyword>
<sequence>MATPPDHLATTAPPPPGEPAEEPAAKPAAERRATWFELFCDLVFVAAVGQVTHRVGEHPTAASAAGAAALFVPVWWLWVLNAVRANRFDPDDTTHRLITMAGMAAVSGVAIFVGSVGHSTGADIGFVASYLAARAAIALAYAVAARSDALFRPILRSFTAGSAATAVLWTGAFAFPSGPARHTLWAAAMAGELALPLLARRRVAAAPVDIDHLRERFGLFTIIVIGEAVLGFTSGLVGGTRAEASTATTGAAAFALCAGLWWTYFNAGLERPGAHDGIATQWRLRDTYVFGHLPAQLGVAVAASALGTAVAQPTGHLDNAAAACLLGGVALYLTATALIRAAFTGPRETAVLVRLTGAAATLALLGLAPHVPVPALLAAAATVVAATATAETPAHRRRARTRRQDHTA</sequence>
<dbReference type="Pfam" id="PF06772">
    <property type="entry name" value="LtrA"/>
    <property type="match status" value="1"/>
</dbReference>
<evidence type="ECO:0000256" key="2">
    <source>
        <dbReference type="SAM" id="Phobius"/>
    </source>
</evidence>
<evidence type="ECO:0000256" key="1">
    <source>
        <dbReference type="SAM" id="MobiDB-lite"/>
    </source>
</evidence>
<dbReference type="RefSeq" id="WP_345677567.1">
    <property type="nucleotide sequence ID" value="NZ_BAABHS010000016.1"/>
</dbReference>
<keyword evidence="2" id="KW-0812">Transmembrane</keyword>
<feature type="transmembrane region" description="Helical" evidence="2">
    <location>
        <begin position="375"/>
        <end position="394"/>
    </location>
</feature>
<feature type="transmembrane region" description="Helical" evidence="2">
    <location>
        <begin position="351"/>
        <end position="369"/>
    </location>
</feature>
<protein>
    <submittedName>
        <fullName evidence="3">Low temperature requirement protein A</fullName>
    </submittedName>
</protein>
<feature type="transmembrane region" description="Helical" evidence="2">
    <location>
        <begin position="182"/>
        <end position="199"/>
    </location>
</feature>
<dbReference type="InterPro" id="IPR010640">
    <property type="entry name" value="Low_temperature_requirement_A"/>
</dbReference>
<reference evidence="4" key="1">
    <citation type="journal article" date="2019" name="Int. J. Syst. Evol. Microbiol.">
        <title>The Global Catalogue of Microorganisms (GCM) 10K type strain sequencing project: providing services to taxonomists for standard genome sequencing and annotation.</title>
        <authorList>
            <consortium name="The Broad Institute Genomics Platform"/>
            <consortium name="The Broad Institute Genome Sequencing Center for Infectious Disease"/>
            <person name="Wu L."/>
            <person name="Ma J."/>
        </authorList>
    </citation>
    <scope>NUCLEOTIDE SEQUENCE [LARGE SCALE GENOMIC DNA]</scope>
    <source>
        <strain evidence="4">JCM 17986</strain>
    </source>
</reference>
<comment type="caution">
    <text evidence="3">The sequence shown here is derived from an EMBL/GenBank/DDBJ whole genome shotgun (WGS) entry which is preliminary data.</text>
</comment>
<feature type="region of interest" description="Disordered" evidence="1">
    <location>
        <begin position="1"/>
        <end position="27"/>
    </location>
</feature>
<dbReference type="EMBL" id="BAABHS010000016">
    <property type="protein sequence ID" value="GAA4974654.1"/>
    <property type="molecule type" value="Genomic_DNA"/>
</dbReference>
<proteinExistence type="predicted"/>
<evidence type="ECO:0000313" key="4">
    <source>
        <dbReference type="Proteomes" id="UP001500466"/>
    </source>
</evidence>
<feature type="transmembrane region" description="Helical" evidence="2">
    <location>
        <begin position="124"/>
        <end position="145"/>
    </location>
</feature>
<feature type="transmembrane region" description="Helical" evidence="2">
    <location>
        <begin position="320"/>
        <end position="339"/>
    </location>
</feature>
<feature type="transmembrane region" description="Helical" evidence="2">
    <location>
        <begin position="97"/>
        <end position="118"/>
    </location>
</feature>
<name>A0ABP9HMW6_9ACTN</name>
<dbReference type="PANTHER" id="PTHR36840">
    <property type="entry name" value="BLL5714 PROTEIN"/>
    <property type="match status" value="1"/>
</dbReference>
<organism evidence="3 4">
    <name type="scientific">Yinghuangia aomiensis</name>
    <dbReference type="NCBI Taxonomy" id="676205"/>
    <lineage>
        <taxon>Bacteria</taxon>
        <taxon>Bacillati</taxon>
        <taxon>Actinomycetota</taxon>
        <taxon>Actinomycetes</taxon>
        <taxon>Kitasatosporales</taxon>
        <taxon>Streptomycetaceae</taxon>
        <taxon>Yinghuangia</taxon>
    </lineage>
</organism>
<gene>
    <name evidence="3" type="ORF">GCM10023205_46690</name>
</gene>
<feature type="transmembrane region" description="Helical" evidence="2">
    <location>
        <begin position="64"/>
        <end position="85"/>
    </location>
</feature>
<feature type="transmembrane region" description="Helical" evidence="2">
    <location>
        <begin position="219"/>
        <end position="238"/>
    </location>
</feature>
<keyword evidence="4" id="KW-1185">Reference proteome</keyword>
<accession>A0ABP9HMW6</accession>
<dbReference type="PANTHER" id="PTHR36840:SF1">
    <property type="entry name" value="BLL5714 PROTEIN"/>
    <property type="match status" value="1"/>
</dbReference>
<keyword evidence="2" id="KW-0472">Membrane</keyword>
<evidence type="ECO:0000313" key="3">
    <source>
        <dbReference type="EMBL" id="GAA4974654.1"/>
    </source>
</evidence>
<feature type="transmembrane region" description="Helical" evidence="2">
    <location>
        <begin position="157"/>
        <end position="176"/>
    </location>
</feature>
<feature type="transmembrane region" description="Helical" evidence="2">
    <location>
        <begin position="244"/>
        <end position="267"/>
    </location>
</feature>
<feature type="transmembrane region" description="Helical" evidence="2">
    <location>
        <begin position="288"/>
        <end position="308"/>
    </location>
</feature>